<gene>
    <name evidence="11" type="ORF">GPZ80_05320</name>
</gene>
<evidence type="ECO:0000256" key="7">
    <source>
        <dbReference type="ARBA" id="ARBA00037904"/>
    </source>
</evidence>
<dbReference type="Gene3D" id="3.90.550.10">
    <property type="entry name" value="Spore Coat Polysaccharide Biosynthesis Protein SpsA, Chain A"/>
    <property type="match status" value="1"/>
</dbReference>
<comment type="subcellular location">
    <subcellularLocation>
        <location evidence="1">Cell membrane</location>
    </subcellularLocation>
</comment>
<dbReference type="SUPFAM" id="SSF53448">
    <property type="entry name" value="Nucleotide-diphospho-sugar transferases"/>
    <property type="match status" value="1"/>
</dbReference>
<dbReference type="Pfam" id="PF00535">
    <property type="entry name" value="Glycos_transf_2"/>
    <property type="match status" value="1"/>
</dbReference>
<comment type="function">
    <text evidence="6">Catalyzes the glycosylation of 4,4'-diaponeurosporenoate, i.e. the esterification of glucose at the C1'' position with the carboxyl group of 4,4'-diaponeurosporenic acid, to form glycosyl-4,4'-diaponeurosporenoate. This is a step in the biosynthesis of staphyloxanthin, an orange pigment present in most staphylococci strains.</text>
</comment>
<feature type="domain" description="Glycosyltransferase 2-like" evidence="10">
    <location>
        <begin position="3"/>
        <end position="115"/>
    </location>
</feature>
<evidence type="ECO:0000256" key="5">
    <source>
        <dbReference type="ARBA" id="ARBA00023136"/>
    </source>
</evidence>
<evidence type="ECO:0000256" key="3">
    <source>
        <dbReference type="ARBA" id="ARBA00022676"/>
    </source>
</evidence>
<evidence type="ECO:0000256" key="6">
    <source>
        <dbReference type="ARBA" id="ARBA00037281"/>
    </source>
</evidence>
<evidence type="ECO:0000313" key="11">
    <source>
        <dbReference type="EMBL" id="MBC6446596.1"/>
    </source>
</evidence>
<evidence type="ECO:0000256" key="2">
    <source>
        <dbReference type="ARBA" id="ARBA00022475"/>
    </source>
</evidence>
<evidence type="ECO:0000259" key="10">
    <source>
        <dbReference type="Pfam" id="PF00535"/>
    </source>
</evidence>
<sequence>MACVVIPAHNEEQVIGRCLAALLTGAEPGELDVIVVANACADRTAEVARAAGARVIETPIPGKGNALALGDEACLAFPRVYLDADVDLSVESVRLLVATLADGTVAACAPVPEFDRTAVSTVAARFQRVHELLMAPRRGLAGVGVYALGPAGHDRVFPLPDVLADDGWVHRSFAEHERRSVAGARCVVRPARTVAAVVRRRARVRLANRQLEGVGAAPADGSISPRELVGLVWSGRVSMVDAGCFAFVLLCDRVLAKWRGLRGGNDMAWSTDLTSRGQ</sequence>
<reference evidence="11 12" key="1">
    <citation type="submission" date="2020-06" db="EMBL/GenBank/DDBJ databases">
        <title>Actinokineospora xiongansis sp. nov., isolated from soil of Baiyangdian.</title>
        <authorList>
            <person name="Zhang X."/>
        </authorList>
    </citation>
    <scope>NUCLEOTIDE SEQUENCE [LARGE SCALE GENOMIC DNA]</scope>
    <source>
        <strain evidence="11 12">HBU206404</strain>
    </source>
</reference>
<dbReference type="InterPro" id="IPR029044">
    <property type="entry name" value="Nucleotide-diphossugar_trans"/>
</dbReference>
<dbReference type="PANTHER" id="PTHR43646:SF2">
    <property type="entry name" value="GLYCOSYLTRANSFERASE 2-LIKE DOMAIN-CONTAINING PROTEIN"/>
    <property type="match status" value="1"/>
</dbReference>
<keyword evidence="5" id="KW-0472">Membrane</keyword>
<evidence type="ECO:0000256" key="1">
    <source>
        <dbReference type="ARBA" id="ARBA00004236"/>
    </source>
</evidence>
<keyword evidence="2" id="KW-1003">Cell membrane</keyword>
<organism evidence="11 12">
    <name type="scientific">Actinokineospora xionganensis</name>
    <dbReference type="NCBI Taxonomy" id="2684470"/>
    <lineage>
        <taxon>Bacteria</taxon>
        <taxon>Bacillati</taxon>
        <taxon>Actinomycetota</taxon>
        <taxon>Actinomycetes</taxon>
        <taxon>Pseudonocardiales</taxon>
        <taxon>Pseudonocardiaceae</taxon>
        <taxon>Actinokineospora</taxon>
    </lineage>
</organism>
<proteinExistence type="inferred from homology"/>
<evidence type="ECO:0000256" key="4">
    <source>
        <dbReference type="ARBA" id="ARBA00022679"/>
    </source>
</evidence>
<dbReference type="InterPro" id="IPR001173">
    <property type="entry name" value="Glyco_trans_2-like"/>
</dbReference>
<evidence type="ECO:0000256" key="8">
    <source>
        <dbReference type="ARBA" id="ARBA00038120"/>
    </source>
</evidence>
<accession>A0ABR7L1N8</accession>
<keyword evidence="3" id="KW-0328">Glycosyltransferase</keyword>
<keyword evidence="12" id="KW-1185">Reference proteome</keyword>
<comment type="caution">
    <text evidence="11">The sequence shown here is derived from an EMBL/GenBank/DDBJ whole genome shotgun (WGS) entry which is preliminary data.</text>
</comment>
<evidence type="ECO:0000256" key="9">
    <source>
        <dbReference type="ARBA" id="ARBA00040345"/>
    </source>
</evidence>
<keyword evidence="4" id="KW-0808">Transferase</keyword>
<comment type="pathway">
    <text evidence="7">Carotenoid biosynthesis; staphyloxanthin biosynthesis; staphyloxanthin from farnesyl diphosphate: step 4/5.</text>
</comment>
<protein>
    <recommendedName>
        <fullName evidence="9">4,4'-diaponeurosporenoate glycosyltransferase</fullName>
    </recommendedName>
</protein>
<dbReference type="EMBL" id="JABVED010000002">
    <property type="protein sequence ID" value="MBC6446596.1"/>
    <property type="molecule type" value="Genomic_DNA"/>
</dbReference>
<dbReference type="PANTHER" id="PTHR43646">
    <property type="entry name" value="GLYCOSYLTRANSFERASE"/>
    <property type="match status" value="1"/>
</dbReference>
<name>A0ABR7L1N8_9PSEU</name>
<dbReference type="Proteomes" id="UP000734823">
    <property type="component" value="Unassembled WGS sequence"/>
</dbReference>
<comment type="similarity">
    <text evidence="8">Belongs to the glycosyltransferase 2 family. CrtQ subfamily.</text>
</comment>
<evidence type="ECO:0000313" key="12">
    <source>
        <dbReference type="Proteomes" id="UP000734823"/>
    </source>
</evidence>